<dbReference type="Pfam" id="PF00654">
    <property type="entry name" value="Voltage_CLC"/>
    <property type="match status" value="1"/>
</dbReference>
<dbReference type="CDD" id="cd00400">
    <property type="entry name" value="Voltage_gated_ClC"/>
    <property type="match status" value="1"/>
</dbReference>
<evidence type="ECO:0000256" key="7">
    <source>
        <dbReference type="ARBA" id="ARBA00023173"/>
    </source>
</evidence>
<evidence type="ECO:0000256" key="2">
    <source>
        <dbReference type="ARBA" id="ARBA00022448"/>
    </source>
</evidence>
<evidence type="ECO:0000313" key="12">
    <source>
        <dbReference type="EMBL" id="PVX30897.1"/>
    </source>
</evidence>
<dbReference type="InterPro" id="IPR001807">
    <property type="entry name" value="ClC"/>
</dbReference>
<feature type="transmembrane region" description="Helical" evidence="10">
    <location>
        <begin position="28"/>
        <end position="50"/>
    </location>
</feature>
<keyword evidence="5" id="KW-0406">Ion transport</keyword>
<keyword evidence="2" id="KW-0813">Transport</keyword>
<evidence type="ECO:0000259" key="11">
    <source>
        <dbReference type="Pfam" id="PF00571"/>
    </source>
</evidence>
<dbReference type="OrthoDB" id="9814803at2"/>
<dbReference type="Gene3D" id="3.10.580.10">
    <property type="entry name" value="CBS-domain"/>
    <property type="match status" value="1"/>
</dbReference>
<evidence type="ECO:0000256" key="9">
    <source>
        <dbReference type="ARBA" id="ARBA00023303"/>
    </source>
</evidence>
<evidence type="ECO:0000256" key="8">
    <source>
        <dbReference type="ARBA" id="ARBA00023214"/>
    </source>
</evidence>
<dbReference type="Pfam" id="PF00571">
    <property type="entry name" value="CBS"/>
    <property type="match status" value="1"/>
</dbReference>
<dbReference type="Proteomes" id="UP000245890">
    <property type="component" value="Unassembled WGS sequence"/>
</dbReference>
<keyword evidence="13" id="KW-1185">Reference proteome</keyword>
<dbReference type="GO" id="GO:0034707">
    <property type="term" value="C:chloride channel complex"/>
    <property type="evidence" value="ECO:0007669"/>
    <property type="project" value="UniProtKB-KW"/>
</dbReference>
<evidence type="ECO:0000256" key="5">
    <source>
        <dbReference type="ARBA" id="ARBA00023065"/>
    </source>
</evidence>
<feature type="transmembrane region" description="Helical" evidence="10">
    <location>
        <begin position="167"/>
        <end position="192"/>
    </location>
</feature>
<accession>A0A2U0SHS8</accession>
<protein>
    <submittedName>
        <fullName evidence="12">Chloride channel protein</fullName>
    </submittedName>
</protein>
<evidence type="ECO:0000256" key="6">
    <source>
        <dbReference type="ARBA" id="ARBA00023136"/>
    </source>
</evidence>
<organism evidence="12 13">
    <name type="scientific">Sphingomonas pokkalii</name>
    <dbReference type="NCBI Taxonomy" id="2175090"/>
    <lineage>
        <taxon>Bacteria</taxon>
        <taxon>Pseudomonadati</taxon>
        <taxon>Pseudomonadota</taxon>
        <taxon>Alphaproteobacteria</taxon>
        <taxon>Sphingomonadales</taxon>
        <taxon>Sphingomonadaceae</taxon>
        <taxon>Sphingomonas</taxon>
    </lineage>
</organism>
<keyword evidence="8" id="KW-0868">Chloride</keyword>
<evidence type="ECO:0000256" key="3">
    <source>
        <dbReference type="ARBA" id="ARBA00022692"/>
    </source>
</evidence>
<comment type="subcellular location">
    <subcellularLocation>
        <location evidence="1">Membrane</location>
        <topology evidence="1">Multi-pass membrane protein</topology>
    </subcellularLocation>
</comment>
<feature type="transmembrane region" description="Helical" evidence="10">
    <location>
        <begin position="307"/>
        <end position="327"/>
    </location>
</feature>
<comment type="caution">
    <text evidence="12">The sequence shown here is derived from an EMBL/GenBank/DDBJ whole genome shotgun (WGS) entry which is preliminary data.</text>
</comment>
<dbReference type="PANTHER" id="PTHR43427">
    <property type="entry name" value="CHLORIDE CHANNEL PROTEIN CLC-E"/>
    <property type="match status" value="1"/>
</dbReference>
<dbReference type="InterPro" id="IPR050368">
    <property type="entry name" value="ClC-type_chloride_channel"/>
</dbReference>
<name>A0A2U0SHS8_9SPHN</name>
<reference evidence="12 13" key="1">
    <citation type="submission" date="2018-05" db="EMBL/GenBank/DDBJ databases">
        <title>Description of Sphingomonas pokkalii sp nov, isolated from the rhizosphere of saline tolerant pokkali rice and its draft genome analysis.</title>
        <authorList>
            <person name="Menon R."/>
            <person name="Kumari S."/>
            <person name="Rameshkumar N."/>
        </authorList>
    </citation>
    <scope>NUCLEOTIDE SEQUENCE [LARGE SCALE GENOMIC DNA]</scope>
    <source>
        <strain evidence="12 13">L3B27</strain>
    </source>
</reference>
<keyword evidence="3 10" id="KW-0812">Transmembrane</keyword>
<feature type="transmembrane region" description="Helical" evidence="10">
    <location>
        <begin position="277"/>
        <end position="295"/>
    </location>
</feature>
<feature type="transmembrane region" description="Helical" evidence="10">
    <location>
        <begin position="333"/>
        <end position="353"/>
    </location>
</feature>
<dbReference type="SUPFAM" id="SSF54631">
    <property type="entry name" value="CBS-domain pair"/>
    <property type="match status" value="1"/>
</dbReference>
<evidence type="ECO:0000256" key="1">
    <source>
        <dbReference type="ARBA" id="ARBA00004141"/>
    </source>
</evidence>
<evidence type="ECO:0000256" key="10">
    <source>
        <dbReference type="SAM" id="Phobius"/>
    </source>
</evidence>
<dbReference type="SUPFAM" id="SSF81340">
    <property type="entry name" value="Clc chloride channel"/>
    <property type="match status" value="1"/>
</dbReference>
<proteinExistence type="predicted"/>
<keyword evidence="6 10" id="KW-0472">Membrane</keyword>
<dbReference type="InterPro" id="IPR000644">
    <property type="entry name" value="CBS_dom"/>
</dbReference>
<dbReference type="RefSeq" id="WP_116470292.1">
    <property type="nucleotide sequence ID" value="NZ_QENQ01000001.1"/>
</dbReference>
<dbReference type="InterPro" id="IPR046342">
    <property type="entry name" value="CBS_dom_sf"/>
</dbReference>
<keyword evidence="4 10" id="KW-1133">Transmembrane helix</keyword>
<dbReference type="InterPro" id="IPR014743">
    <property type="entry name" value="Cl-channel_core"/>
</dbReference>
<feature type="domain" description="CBS" evidence="11">
    <location>
        <begin position="527"/>
        <end position="570"/>
    </location>
</feature>
<keyword evidence="9" id="KW-0407">Ion channel</keyword>
<dbReference type="GO" id="GO:0005254">
    <property type="term" value="F:chloride channel activity"/>
    <property type="evidence" value="ECO:0007669"/>
    <property type="project" value="UniProtKB-KW"/>
</dbReference>
<evidence type="ECO:0000256" key="4">
    <source>
        <dbReference type="ARBA" id="ARBA00022989"/>
    </source>
</evidence>
<feature type="transmembrane region" description="Helical" evidence="10">
    <location>
        <begin position="404"/>
        <end position="425"/>
    </location>
</feature>
<evidence type="ECO:0000313" key="13">
    <source>
        <dbReference type="Proteomes" id="UP000245890"/>
    </source>
</evidence>
<feature type="transmembrane region" description="Helical" evidence="10">
    <location>
        <begin position="241"/>
        <end position="265"/>
    </location>
</feature>
<dbReference type="AlphaFoldDB" id="A0A2U0SHS8"/>
<dbReference type="Gene3D" id="1.10.3080.10">
    <property type="entry name" value="Clc chloride channel"/>
    <property type="match status" value="1"/>
</dbReference>
<dbReference type="PANTHER" id="PTHR43427:SF6">
    <property type="entry name" value="CHLORIDE CHANNEL PROTEIN CLC-E"/>
    <property type="match status" value="1"/>
</dbReference>
<keyword evidence="7" id="KW-0869">Chloride channel</keyword>
<feature type="transmembrane region" description="Helical" evidence="10">
    <location>
        <begin position="70"/>
        <end position="96"/>
    </location>
</feature>
<feature type="transmembrane region" description="Helical" evidence="10">
    <location>
        <begin position="198"/>
        <end position="221"/>
    </location>
</feature>
<feature type="transmembrane region" description="Helical" evidence="10">
    <location>
        <begin position="374"/>
        <end position="398"/>
    </location>
</feature>
<sequence length="585" mass="60810">MGLPRHPAALHAVRAANGLRRQIRSNSLLFLLLAIGVGAAASLAAIAIGQSARGLQRLLFGLSAGEHLSAASYLAPLRLLALPVGGALLGLTLWLLHRRKTIDVVEANALHGGRIPARDTATVVGQTLISNGFGASVGLEAAYAQAGGGLASLLGQRLNLRRADLRTLMAAGAGAGLGAAFGAPLTGAFYAFEIVLGAYTPAIVAPVLLASLTAALIARTLGIHPYVIGAGTVHPIGTADYLLYALLGILCAGFGIALMRLVSLVEAGVRRSPIRPVWAPLAGGTLMIPLALLSPQVLSSGHGALDINLAAQATMASLGLVILLKLLGSAVSLGFGFRGGLFFASLFLGALIGRFYQLVLAEIPGLHHLAPDDAAVVGMAALAVAVVGGPMTMSLLVLEVTHDFSITGVTIAATLIASTIVREVFGYSFSTWRLHLRGETLRSGRDVGWMRNLTAARMMRRDVPTIAADSDVATFRARFPLGSTKRVVLVNVADHYAGIAETAAVWSPSIDPADRLSGVAKFADTALSPDMTIAEVLQAFDASVADDLAVLTSDGKVLGLVTENHARRRYAEELEKAQRDLYGEN</sequence>
<dbReference type="EMBL" id="QENQ01000001">
    <property type="protein sequence ID" value="PVX30897.1"/>
    <property type="molecule type" value="Genomic_DNA"/>
</dbReference>
<gene>
    <name evidence="12" type="ORF">DD559_17490</name>
</gene>
<dbReference type="PRINTS" id="PR00762">
    <property type="entry name" value="CLCHANNEL"/>
</dbReference>